<dbReference type="EMBL" id="FLTS01000001">
    <property type="protein sequence ID" value="SBV37135.1"/>
    <property type="molecule type" value="Genomic_DNA"/>
</dbReference>
<sequence>MPQGRVRVGLPQLVHSVNRPAPISANFRSDALFHLCFTTKLLIFKNLMLWRFFVQIDAEAAVTALRAWSTRLMHRLIHNLCG</sequence>
<name>A0A1Y5Q861_9GAMM</name>
<evidence type="ECO:0000313" key="1">
    <source>
        <dbReference type="EMBL" id="SBV37135.1"/>
    </source>
</evidence>
<gene>
    <name evidence="1" type="ORF">STPYR_12065</name>
</gene>
<reference evidence="1" key="1">
    <citation type="submission" date="2016-03" db="EMBL/GenBank/DDBJ databases">
        <authorList>
            <person name="Ploux O."/>
        </authorList>
    </citation>
    <scope>NUCLEOTIDE SEQUENCE</scope>
    <source>
        <strain evidence="1">UC10</strain>
    </source>
</reference>
<proteinExistence type="predicted"/>
<accession>A0A1Y5Q861</accession>
<protein>
    <submittedName>
        <fullName evidence="1">Uncharacterized protein</fullName>
    </submittedName>
</protein>
<organism evidence="1">
    <name type="scientific">uncultured Stenotrophomonas sp</name>
    <dbReference type="NCBI Taxonomy" id="165438"/>
    <lineage>
        <taxon>Bacteria</taxon>
        <taxon>Pseudomonadati</taxon>
        <taxon>Pseudomonadota</taxon>
        <taxon>Gammaproteobacteria</taxon>
        <taxon>Lysobacterales</taxon>
        <taxon>Lysobacteraceae</taxon>
        <taxon>Stenotrophomonas</taxon>
        <taxon>environmental samples</taxon>
    </lineage>
</organism>
<dbReference type="AlphaFoldDB" id="A0A1Y5Q861"/>